<feature type="binding site" evidence="3">
    <location>
        <begin position="7"/>
        <end position="12"/>
    </location>
    <ligand>
        <name>substrate</name>
    </ligand>
</feature>
<evidence type="ECO:0000256" key="1">
    <source>
        <dbReference type="ARBA" id="ARBA00023239"/>
    </source>
</evidence>
<comment type="caution">
    <text evidence="5">The sequence shown here is derived from an EMBL/GenBank/DDBJ whole genome shotgun (WGS) entry which is preliminary data.</text>
</comment>
<dbReference type="InterPro" id="IPR013024">
    <property type="entry name" value="GGCT-like"/>
</dbReference>
<evidence type="ECO:0000259" key="4">
    <source>
        <dbReference type="Pfam" id="PF06094"/>
    </source>
</evidence>
<evidence type="ECO:0000313" key="6">
    <source>
        <dbReference type="Proteomes" id="UP000286104"/>
    </source>
</evidence>
<sequence length="162" mass="18675">MSMEKLYVAYGSNLNIAQMALRCPTAHIYGTGLLNNWELIYRGSMTGSYATIRRRKGSAVPVVVWSIMENDEKSLDIYEGYPRFYFKQNVMVDLPSGKKKAMVYIMDLKRKPGRPNQRYVESIRAGYISNDLDILYLERSLALNSQECKKETFCKTSPFLDK</sequence>
<dbReference type="SUPFAM" id="SSF110857">
    <property type="entry name" value="Gamma-glutamyl cyclotransferase-like"/>
    <property type="match status" value="1"/>
</dbReference>
<dbReference type="PANTHER" id="PTHR12935">
    <property type="entry name" value="GAMMA-GLUTAMYLCYCLOTRANSFERASE"/>
    <property type="match status" value="1"/>
</dbReference>
<dbReference type="InterPro" id="IPR017939">
    <property type="entry name" value="G-Glutamylcylcotransferase"/>
</dbReference>
<dbReference type="CDD" id="cd06661">
    <property type="entry name" value="GGCT_like"/>
    <property type="match status" value="1"/>
</dbReference>
<dbReference type="GO" id="GO:0016740">
    <property type="term" value="F:transferase activity"/>
    <property type="evidence" value="ECO:0007669"/>
    <property type="project" value="UniProtKB-KW"/>
</dbReference>
<feature type="binding site" evidence="3">
    <location>
        <position position="119"/>
    </location>
    <ligand>
        <name>substrate</name>
    </ligand>
</feature>
<name>A0A414A7X8_9FIRM</name>
<organism evidence="5 6">
    <name type="scientific">Agathobacter rectalis</name>
    <dbReference type="NCBI Taxonomy" id="39491"/>
    <lineage>
        <taxon>Bacteria</taxon>
        <taxon>Bacillati</taxon>
        <taxon>Bacillota</taxon>
        <taxon>Clostridia</taxon>
        <taxon>Lachnospirales</taxon>
        <taxon>Lachnospiraceae</taxon>
        <taxon>Agathobacter</taxon>
    </lineage>
</organism>
<gene>
    <name evidence="5" type="ORF">DW848_00740</name>
</gene>
<feature type="active site" description="Proton acceptor" evidence="2">
    <location>
        <position position="79"/>
    </location>
</feature>
<proteinExistence type="predicted"/>
<dbReference type="EMBL" id="QSHU01000001">
    <property type="protein sequence ID" value="RHC41891.1"/>
    <property type="molecule type" value="Genomic_DNA"/>
</dbReference>
<dbReference type="AlphaFoldDB" id="A0A414A7X8"/>
<dbReference type="Pfam" id="PF06094">
    <property type="entry name" value="GGACT"/>
    <property type="match status" value="1"/>
</dbReference>
<evidence type="ECO:0000256" key="3">
    <source>
        <dbReference type="PIRSR" id="PIRSR617939-2"/>
    </source>
</evidence>
<reference evidence="5 6" key="1">
    <citation type="submission" date="2018-08" db="EMBL/GenBank/DDBJ databases">
        <title>A genome reference for cultivated species of the human gut microbiota.</title>
        <authorList>
            <person name="Zou Y."/>
            <person name="Xue W."/>
            <person name="Luo G."/>
        </authorList>
    </citation>
    <scope>NUCLEOTIDE SEQUENCE [LARGE SCALE GENOMIC DNA]</scope>
    <source>
        <strain evidence="5 6">AM36-3AA</strain>
    </source>
</reference>
<keyword evidence="5" id="KW-0808">Transferase</keyword>
<dbReference type="Gene3D" id="3.10.490.10">
    <property type="entry name" value="Gamma-glutamyl cyclotransferase-like"/>
    <property type="match status" value="1"/>
</dbReference>
<dbReference type="InterPro" id="IPR036568">
    <property type="entry name" value="GGCT-like_sf"/>
</dbReference>
<protein>
    <submittedName>
        <fullName evidence="5">Gamma-glutamylcyclotransferase</fullName>
    </submittedName>
</protein>
<dbReference type="Proteomes" id="UP000286104">
    <property type="component" value="Unassembled WGS sequence"/>
</dbReference>
<accession>A0A414A7X8</accession>
<dbReference type="InterPro" id="IPR009288">
    <property type="entry name" value="AIG2-like_dom"/>
</dbReference>
<evidence type="ECO:0000256" key="2">
    <source>
        <dbReference type="PIRSR" id="PIRSR617939-1"/>
    </source>
</evidence>
<dbReference type="GO" id="GO:0003839">
    <property type="term" value="F:gamma-glutamylcyclotransferase activity"/>
    <property type="evidence" value="ECO:0007669"/>
    <property type="project" value="InterPro"/>
</dbReference>
<dbReference type="PANTHER" id="PTHR12935:SF0">
    <property type="entry name" value="GAMMA-GLUTAMYLCYCLOTRANSFERASE"/>
    <property type="match status" value="1"/>
</dbReference>
<feature type="domain" description="Gamma-glutamylcyclotransferase AIG2-like" evidence="4">
    <location>
        <begin position="9"/>
        <end position="113"/>
    </location>
</feature>
<evidence type="ECO:0000313" key="5">
    <source>
        <dbReference type="EMBL" id="RHC41891.1"/>
    </source>
</evidence>
<keyword evidence="1" id="KW-0456">Lyase</keyword>